<organism evidence="4 5">
    <name type="scientific">Sulfuracidifex metallicus DSM 6482 = JCM 9184</name>
    <dbReference type="NCBI Taxonomy" id="523847"/>
    <lineage>
        <taxon>Archaea</taxon>
        <taxon>Thermoproteota</taxon>
        <taxon>Thermoprotei</taxon>
        <taxon>Sulfolobales</taxon>
        <taxon>Sulfolobaceae</taxon>
        <taxon>Sulfuracidifex</taxon>
    </lineage>
</organism>
<name>A0A6A9QLW4_SULME</name>
<dbReference type="PANTHER" id="PTHR44196">
    <property type="entry name" value="DEHYDROGENASE/REDUCTASE SDR FAMILY MEMBER 7B"/>
    <property type="match status" value="1"/>
</dbReference>
<dbReference type="CDD" id="cd05233">
    <property type="entry name" value="SDR_c"/>
    <property type="match status" value="1"/>
</dbReference>
<dbReference type="OrthoDB" id="24596at2157"/>
<dbReference type="GO" id="GO:0016020">
    <property type="term" value="C:membrane"/>
    <property type="evidence" value="ECO:0007669"/>
    <property type="project" value="TreeGrafter"/>
</dbReference>
<dbReference type="AlphaFoldDB" id="A0A6A9QLW4"/>
<comment type="similarity">
    <text evidence="1 3">Belongs to the short-chain dehydrogenases/reductases (SDR) family.</text>
</comment>
<dbReference type="RefSeq" id="WP_157043031.1">
    <property type="nucleotide sequence ID" value="NZ_BBBY01000028.1"/>
</dbReference>
<dbReference type="Gene3D" id="3.40.50.720">
    <property type="entry name" value="NAD(P)-binding Rossmann-like Domain"/>
    <property type="match status" value="1"/>
</dbReference>
<dbReference type="InterPro" id="IPR036291">
    <property type="entry name" value="NAD(P)-bd_dom_sf"/>
</dbReference>
<dbReference type="GO" id="GO:0016491">
    <property type="term" value="F:oxidoreductase activity"/>
    <property type="evidence" value="ECO:0007669"/>
    <property type="project" value="UniProtKB-KW"/>
</dbReference>
<reference evidence="4 5" key="1">
    <citation type="submission" date="2019-10" db="EMBL/GenBank/DDBJ databases">
        <title>Sequencing and Assembly of Multiple Reported Metal-Biooxidizing Members of the Extremely Thermoacidophilic Archaeal Family Sulfolobaceae.</title>
        <authorList>
            <person name="Counts J.A."/>
            <person name="Kelly R.M."/>
        </authorList>
    </citation>
    <scope>NUCLEOTIDE SEQUENCE [LARGE SCALE GENOMIC DNA]</scope>
    <source>
        <strain evidence="4 5">DSM 6482</strain>
    </source>
</reference>
<keyword evidence="5" id="KW-1185">Reference proteome</keyword>
<accession>A0A6A9QLW4</accession>
<dbReference type="EMBL" id="WGGD01000005">
    <property type="protein sequence ID" value="MUN29996.1"/>
    <property type="molecule type" value="Genomic_DNA"/>
</dbReference>
<dbReference type="PANTHER" id="PTHR44196:SF1">
    <property type="entry name" value="DEHYDROGENASE_REDUCTASE SDR FAMILY MEMBER 7B"/>
    <property type="match status" value="1"/>
</dbReference>
<dbReference type="Proteomes" id="UP000470772">
    <property type="component" value="Unassembled WGS sequence"/>
</dbReference>
<sequence>MMAVAIVTGASKGIGKATSSLLKEHGYTVVSISRTMPEVGDMRISLDVTDKGSVVKVVEELVNKFGGVDVLVNNAGFGVYGKFTDTSLDEEEYMIKTNLVAPIVFTKLVLPHMLKKGSGSIVNVVSEAAYVSTTTLAVYSASKAGLASFTNSLWATVSKMGIKVSGIYPGPVKTNFTSHPSFAGMKTNIFDKYAVEAEDVARAVLKGIRTGKREIYVPSRLKVDPYFLKLSSIMQEITYRLIRRYF</sequence>
<evidence type="ECO:0000256" key="2">
    <source>
        <dbReference type="ARBA" id="ARBA00023002"/>
    </source>
</evidence>
<keyword evidence="2" id="KW-0560">Oxidoreductase</keyword>
<dbReference type="InterPro" id="IPR002347">
    <property type="entry name" value="SDR_fam"/>
</dbReference>
<gene>
    <name evidence="4" type="ORF">GC250_11265</name>
</gene>
<comment type="caution">
    <text evidence="4">The sequence shown here is derived from an EMBL/GenBank/DDBJ whole genome shotgun (WGS) entry which is preliminary data.</text>
</comment>
<dbReference type="PRINTS" id="PR00081">
    <property type="entry name" value="GDHRDH"/>
</dbReference>
<evidence type="ECO:0000256" key="1">
    <source>
        <dbReference type="ARBA" id="ARBA00006484"/>
    </source>
</evidence>
<dbReference type="Pfam" id="PF00106">
    <property type="entry name" value="adh_short"/>
    <property type="match status" value="1"/>
</dbReference>
<dbReference type="SUPFAM" id="SSF51735">
    <property type="entry name" value="NAD(P)-binding Rossmann-fold domains"/>
    <property type="match status" value="1"/>
</dbReference>
<dbReference type="PRINTS" id="PR00080">
    <property type="entry name" value="SDRFAMILY"/>
</dbReference>
<evidence type="ECO:0000313" key="4">
    <source>
        <dbReference type="EMBL" id="MUN29996.1"/>
    </source>
</evidence>
<proteinExistence type="inferred from homology"/>
<evidence type="ECO:0000313" key="5">
    <source>
        <dbReference type="Proteomes" id="UP000470772"/>
    </source>
</evidence>
<protein>
    <submittedName>
        <fullName evidence="4">SDR family NAD(P)-dependent oxidoreductase</fullName>
    </submittedName>
</protein>
<evidence type="ECO:0000256" key="3">
    <source>
        <dbReference type="RuleBase" id="RU000363"/>
    </source>
</evidence>